<dbReference type="GO" id="GO:0005634">
    <property type="term" value="C:nucleus"/>
    <property type="evidence" value="ECO:0007669"/>
    <property type="project" value="UniProtKB-SubCell"/>
</dbReference>
<keyword evidence="3" id="KW-0238">DNA-binding</keyword>
<keyword evidence="4" id="KW-0539">Nucleus</keyword>
<evidence type="ECO:0000259" key="6">
    <source>
        <dbReference type="PROSITE" id="PS51294"/>
    </source>
</evidence>
<comment type="caution">
    <text evidence="7">The sequence shown here is derived from an EMBL/GenBank/DDBJ whole genome shotgun (WGS) entry which is preliminary data.</text>
</comment>
<comment type="subcellular location">
    <subcellularLocation>
        <location evidence="1">Nucleus</location>
    </subcellularLocation>
</comment>
<dbReference type="InterPro" id="IPR009057">
    <property type="entry name" value="Homeodomain-like_sf"/>
</dbReference>
<reference evidence="7 8" key="1">
    <citation type="journal article" date="2014" name="Nat. Genet.">
        <title>Genome sequence of the hot pepper provides insights into the evolution of pungency in Capsicum species.</title>
        <authorList>
            <person name="Kim S."/>
            <person name="Park M."/>
            <person name="Yeom S.I."/>
            <person name="Kim Y.M."/>
            <person name="Lee J.M."/>
            <person name="Lee H.A."/>
            <person name="Seo E."/>
            <person name="Choi J."/>
            <person name="Cheong K."/>
            <person name="Kim K.T."/>
            <person name="Jung K."/>
            <person name="Lee G.W."/>
            <person name="Oh S.K."/>
            <person name="Bae C."/>
            <person name="Kim S.B."/>
            <person name="Lee H.Y."/>
            <person name="Kim S.Y."/>
            <person name="Kim M.S."/>
            <person name="Kang B.C."/>
            <person name="Jo Y.D."/>
            <person name="Yang H.B."/>
            <person name="Jeong H.J."/>
            <person name="Kang W.H."/>
            <person name="Kwon J.K."/>
            <person name="Shin C."/>
            <person name="Lim J.Y."/>
            <person name="Park J.H."/>
            <person name="Huh J.H."/>
            <person name="Kim J.S."/>
            <person name="Kim B.D."/>
            <person name="Cohen O."/>
            <person name="Paran I."/>
            <person name="Suh M.C."/>
            <person name="Lee S.B."/>
            <person name="Kim Y.K."/>
            <person name="Shin Y."/>
            <person name="Noh S.J."/>
            <person name="Park J."/>
            <person name="Seo Y.S."/>
            <person name="Kwon S.Y."/>
            <person name="Kim H.A."/>
            <person name="Park J.M."/>
            <person name="Kim H.J."/>
            <person name="Choi S.B."/>
            <person name="Bosland P.W."/>
            <person name="Reeves G."/>
            <person name="Jo S.H."/>
            <person name="Lee B.W."/>
            <person name="Cho H.T."/>
            <person name="Choi H.S."/>
            <person name="Lee M.S."/>
            <person name="Yu Y."/>
            <person name="Do Choi Y."/>
            <person name="Park B.S."/>
            <person name="van Deynze A."/>
            <person name="Ashrafi H."/>
            <person name="Hill T."/>
            <person name="Kim W.T."/>
            <person name="Pai H.S."/>
            <person name="Ahn H.K."/>
            <person name="Yeam I."/>
            <person name="Giovannoni J.J."/>
            <person name="Rose J.K."/>
            <person name="Sorensen I."/>
            <person name="Lee S.J."/>
            <person name="Kim R.W."/>
            <person name="Choi I.Y."/>
            <person name="Choi B.S."/>
            <person name="Lim J.S."/>
            <person name="Lee Y.H."/>
            <person name="Choi D."/>
        </authorList>
    </citation>
    <scope>NUCLEOTIDE SEQUENCE [LARGE SCALE GENOMIC DNA]</scope>
    <source>
        <strain evidence="8">cv. CM334</strain>
    </source>
</reference>
<evidence type="ECO:0000313" key="8">
    <source>
        <dbReference type="Proteomes" id="UP000222542"/>
    </source>
</evidence>
<dbReference type="STRING" id="4072.A0A2G2ZIJ1"/>
<dbReference type="Proteomes" id="UP000222542">
    <property type="component" value="Unassembled WGS sequence"/>
</dbReference>
<reference evidence="7 8" key="2">
    <citation type="journal article" date="2017" name="Genome Biol.">
        <title>New reference genome sequences of hot pepper reveal the massive evolution of plant disease-resistance genes by retroduplication.</title>
        <authorList>
            <person name="Kim S."/>
            <person name="Park J."/>
            <person name="Yeom S.I."/>
            <person name="Kim Y.M."/>
            <person name="Seo E."/>
            <person name="Kim K.T."/>
            <person name="Kim M.S."/>
            <person name="Lee J.M."/>
            <person name="Cheong K."/>
            <person name="Shin H.S."/>
            <person name="Kim S.B."/>
            <person name="Han K."/>
            <person name="Lee J."/>
            <person name="Park M."/>
            <person name="Lee H.A."/>
            <person name="Lee H.Y."/>
            <person name="Lee Y."/>
            <person name="Oh S."/>
            <person name="Lee J.H."/>
            <person name="Choi E."/>
            <person name="Choi E."/>
            <person name="Lee S.E."/>
            <person name="Jeon J."/>
            <person name="Kim H."/>
            <person name="Choi G."/>
            <person name="Song H."/>
            <person name="Lee J."/>
            <person name="Lee S.C."/>
            <person name="Kwon J.K."/>
            <person name="Lee H.Y."/>
            <person name="Koo N."/>
            <person name="Hong Y."/>
            <person name="Kim R.W."/>
            <person name="Kang W.H."/>
            <person name="Huh J.H."/>
            <person name="Kang B.C."/>
            <person name="Yang T.J."/>
            <person name="Lee Y.H."/>
            <person name="Bennetzen J.L."/>
            <person name="Choi D."/>
        </authorList>
    </citation>
    <scope>NUCLEOTIDE SEQUENCE [LARGE SCALE GENOMIC DNA]</scope>
    <source>
        <strain evidence="8">cv. CM334</strain>
    </source>
</reference>
<evidence type="ECO:0000313" key="7">
    <source>
        <dbReference type="EMBL" id="PHT81819.1"/>
    </source>
</evidence>
<dbReference type="GO" id="GO:0000976">
    <property type="term" value="F:transcription cis-regulatory region binding"/>
    <property type="evidence" value="ECO:0007669"/>
    <property type="project" value="UniProtKB-ARBA"/>
</dbReference>
<protein>
    <submittedName>
        <fullName evidence="7">Uncharacterized protein</fullName>
    </submittedName>
</protein>
<dbReference type="SUPFAM" id="SSF46689">
    <property type="entry name" value="Homeodomain-like"/>
    <property type="match status" value="1"/>
</dbReference>
<evidence type="ECO:0000256" key="2">
    <source>
        <dbReference type="ARBA" id="ARBA00022737"/>
    </source>
</evidence>
<dbReference type="Pfam" id="PF00249">
    <property type="entry name" value="Myb_DNA-binding"/>
    <property type="match status" value="1"/>
</dbReference>
<feature type="domain" description="HTH myb-type" evidence="6">
    <location>
        <begin position="18"/>
        <end position="46"/>
    </location>
</feature>
<dbReference type="CDD" id="cd00167">
    <property type="entry name" value="SANT"/>
    <property type="match status" value="1"/>
</dbReference>
<dbReference type="Gene3D" id="1.10.10.60">
    <property type="entry name" value="Homeodomain-like"/>
    <property type="match status" value="1"/>
</dbReference>
<accession>A0A2G2ZIJ1</accession>
<dbReference type="AlphaFoldDB" id="A0A2G2ZIJ1"/>
<feature type="domain" description="Myb-like" evidence="5">
    <location>
        <begin position="1"/>
        <end position="42"/>
    </location>
</feature>
<name>A0A2G2ZIJ1_CAPAN</name>
<evidence type="ECO:0000259" key="5">
    <source>
        <dbReference type="PROSITE" id="PS50090"/>
    </source>
</evidence>
<dbReference type="InterPro" id="IPR001005">
    <property type="entry name" value="SANT/Myb"/>
</dbReference>
<gene>
    <name evidence="7" type="ORF">T459_14834</name>
</gene>
<dbReference type="GO" id="GO:0010597">
    <property type="term" value="P:green leaf volatile biosynthetic process"/>
    <property type="evidence" value="ECO:0007669"/>
    <property type="project" value="UniProtKB-ARBA"/>
</dbReference>
<dbReference type="PANTHER" id="PTHR47994:SF5">
    <property type="entry name" value="F14D16.11-RELATED"/>
    <property type="match status" value="1"/>
</dbReference>
<keyword evidence="8" id="KW-1185">Reference proteome</keyword>
<organism evidence="7 8">
    <name type="scientific">Capsicum annuum</name>
    <name type="common">Capsicum pepper</name>
    <dbReference type="NCBI Taxonomy" id="4072"/>
    <lineage>
        <taxon>Eukaryota</taxon>
        <taxon>Viridiplantae</taxon>
        <taxon>Streptophyta</taxon>
        <taxon>Embryophyta</taxon>
        <taxon>Tracheophyta</taxon>
        <taxon>Spermatophyta</taxon>
        <taxon>Magnoliopsida</taxon>
        <taxon>eudicotyledons</taxon>
        <taxon>Gunneridae</taxon>
        <taxon>Pentapetalae</taxon>
        <taxon>asterids</taxon>
        <taxon>lamiids</taxon>
        <taxon>Solanales</taxon>
        <taxon>Solanaceae</taxon>
        <taxon>Solanoideae</taxon>
        <taxon>Capsiceae</taxon>
        <taxon>Capsicum</taxon>
    </lineage>
</organism>
<dbReference type="InterPro" id="IPR017930">
    <property type="entry name" value="Myb_dom"/>
</dbReference>
<keyword evidence="2" id="KW-0677">Repeat</keyword>
<evidence type="ECO:0000256" key="1">
    <source>
        <dbReference type="ARBA" id="ARBA00004123"/>
    </source>
</evidence>
<dbReference type="PROSITE" id="PS50090">
    <property type="entry name" value="MYB_LIKE"/>
    <property type="match status" value="1"/>
</dbReference>
<proteinExistence type="predicted"/>
<dbReference type="EMBL" id="AYRZ02000005">
    <property type="protein sequence ID" value="PHT81819.1"/>
    <property type="molecule type" value="Genomic_DNA"/>
</dbReference>
<dbReference type="PANTHER" id="PTHR47994">
    <property type="entry name" value="F14D16.11-RELATED"/>
    <property type="match status" value="1"/>
</dbReference>
<dbReference type="InterPro" id="IPR015495">
    <property type="entry name" value="Myb_TF_plants"/>
</dbReference>
<evidence type="ECO:0000256" key="3">
    <source>
        <dbReference type="ARBA" id="ARBA00023125"/>
    </source>
</evidence>
<evidence type="ECO:0000256" key="4">
    <source>
        <dbReference type="ARBA" id="ARBA00023242"/>
    </source>
</evidence>
<dbReference type="PROSITE" id="PS51294">
    <property type="entry name" value="HTH_MYB"/>
    <property type="match status" value="1"/>
</dbReference>
<dbReference type="Gramene" id="PHT81819">
    <property type="protein sequence ID" value="PHT81819"/>
    <property type="gene ID" value="T459_14834"/>
</dbReference>
<sequence length="202" mass="22863">MIVISIPIHNNHELRQSRWAAIASQLPGRTDNEIKNLWNTHLKKRLLSMGIDPQTHEPSSAPNGLLVTPLTSLAARHMAQWASARLEAEAHLSIISRKFWNRLLLAHMEFRSITIEMDLCFAGNQNEDTKWKNGQPYKRDVLQGYDDTSSSSGLEDSSESALQLPFDFSSNNDMSFLRHSDTYSLYPGFLSEISLKCSSTEQ</sequence>